<evidence type="ECO:0000313" key="4">
    <source>
        <dbReference type="EMBL" id="MCA9757907.1"/>
    </source>
</evidence>
<dbReference type="PANTHER" id="PTHR43156:SF2">
    <property type="entry name" value="STAGE II SPORULATION PROTEIN E"/>
    <property type="match status" value="1"/>
</dbReference>
<reference evidence="4" key="1">
    <citation type="submission" date="2020-04" db="EMBL/GenBank/DDBJ databases">
        <authorList>
            <person name="Zhang T."/>
        </authorList>
    </citation>
    <scope>NUCLEOTIDE SEQUENCE</scope>
    <source>
        <strain evidence="4">HKST-UBA02</strain>
    </source>
</reference>
<dbReference type="SMART" id="SM00331">
    <property type="entry name" value="PP2C_SIG"/>
    <property type="match status" value="1"/>
</dbReference>
<dbReference type="InterPro" id="IPR036457">
    <property type="entry name" value="PPM-type-like_dom_sf"/>
</dbReference>
<name>A0A956NEI2_UNCEI</name>
<dbReference type="Proteomes" id="UP000739538">
    <property type="component" value="Unassembled WGS sequence"/>
</dbReference>
<organism evidence="4 5">
    <name type="scientific">Eiseniibacteriota bacterium</name>
    <dbReference type="NCBI Taxonomy" id="2212470"/>
    <lineage>
        <taxon>Bacteria</taxon>
        <taxon>Candidatus Eiseniibacteriota</taxon>
    </lineage>
</organism>
<feature type="transmembrane region" description="Helical" evidence="2">
    <location>
        <begin position="31"/>
        <end position="53"/>
    </location>
</feature>
<dbReference type="AlphaFoldDB" id="A0A956NEI2"/>
<protein>
    <submittedName>
        <fullName evidence="4">Serine/threonine-protein phosphatase</fullName>
    </submittedName>
</protein>
<keyword evidence="2" id="KW-0812">Transmembrane</keyword>
<dbReference type="PANTHER" id="PTHR43156">
    <property type="entry name" value="STAGE II SPORULATION PROTEIN E-RELATED"/>
    <property type="match status" value="1"/>
</dbReference>
<accession>A0A956NEI2</accession>
<dbReference type="PROSITE" id="PS51746">
    <property type="entry name" value="PPM_2"/>
    <property type="match status" value="1"/>
</dbReference>
<dbReference type="InterPro" id="IPR052016">
    <property type="entry name" value="Bact_Sigma-Reg"/>
</dbReference>
<evidence type="ECO:0000259" key="3">
    <source>
        <dbReference type="PROSITE" id="PS51746"/>
    </source>
</evidence>
<reference evidence="4" key="2">
    <citation type="journal article" date="2021" name="Microbiome">
        <title>Successional dynamics and alternative stable states in a saline activated sludge microbial community over 9 years.</title>
        <authorList>
            <person name="Wang Y."/>
            <person name="Ye J."/>
            <person name="Ju F."/>
            <person name="Liu L."/>
            <person name="Boyd J.A."/>
            <person name="Deng Y."/>
            <person name="Parks D.H."/>
            <person name="Jiang X."/>
            <person name="Yin X."/>
            <person name="Woodcroft B.J."/>
            <person name="Tyson G.W."/>
            <person name="Hugenholtz P."/>
            <person name="Polz M.F."/>
            <person name="Zhang T."/>
        </authorList>
    </citation>
    <scope>NUCLEOTIDE SEQUENCE</scope>
    <source>
        <strain evidence="4">HKST-UBA02</strain>
    </source>
</reference>
<evidence type="ECO:0000256" key="1">
    <source>
        <dbReference type="ARBA" id="ARBA00022801"/>
    </source>
</evidence>
<keyword evidence="2" id="KW-0472">Membrane</keyword>
<feature type="transmembrane region" description="Helical" evidence="2">
    <location>
        <begin position="59"/>
        <end position="81"/>
    </location>
</feature>
<evidence type="ECO:0000313" key="5">
    <source>
        <dbReference type="Proteomes" id="UP000739538"/>
    </source>
</evidence>
<dbReference type="Gene3D" id="3.60.40.10">
    <property type="entry name" value="PPM-type phosphatase domain"/>
    <property type="match status" value="1"/>
</dbReference>
<feature type="domain" description="PPM-type phosphatase" evidence="3">
    <location>
        <begin position="110"/>
        <end position="324"/>
    </location>
</feature>
<keyword evidence="2" id="KW-1133">Transmembrane helix</keyword>
<dbReference type="EMBL" id="JAGQHS010000128">
    <property type="protein sequence ID" value="MCA9757907.1"/>
    <property type="molecule type" value="Genomic_DNA"/>
</dbReference>
<proteinExistence type="predicted"/>
<dbReference type="GO" id="GO:0016791">
    <property type="term" value="F:phosphatase activity"/>
    <property type="evidence" value="ECO:0007669"/>
    <property type="project" value="TreeGrafter"/>
</dbReference>
<sequence length="325" mass="34978">MSLNRTYVKAAAKASLTGLGATQWLRPRVRWAFLFGWAVWGLLIGLFGGAIGLEPKTALFMVVNLLVLFVLYDFVVSYLLLERRDREGELAVASRIQEGLFPTSVPRGERYACAGLTRPARVIGGDYWDVTLDGSGRPLLLVIDVAGKGVPAALLMAGLRSQFHLLARQRLEPAQIVGELNRVLVADSGPGDFATLLLVSIDADAQSLVAVNAGHPAGLLVRPDGSYEELTSSGLPVGMLDGAPYEARVVPWNAGDRLVLYSDGLQDVAMDQESDGLSTDAIARCAHDARSSDPLRVLEELMSLATDNARDMVEDDVTVLVCAFK</sequence>
<dbReference type="Pfam" id="PF07228">
    <property type="entry name" value="SpoIIE"/>
    <property type="match status" value="1"/>
</dbReference>
<gene>
    <name evidence="4" type="ORF">KDA27_19100</name>
</gene>
<comment type="caution">
    <text evidence="4">The sequence shown here is derived from an EMBL/GenBank/DDBJ whole genome shotgun (WGS) entry which is preliminary data.</text>
</comment>
<evidence type="ECO:0000256" key="2">
    <source>
        <dbReference type="SAM" id="Phobius"/>
    </source>
</evidence>
<dbReference type="InterPro" id="IPR001932">
    <property type="entry name" value="PPM-type_phosphatase-like_dom"/>
</dbReference>
<keyword evidence="1" id="KW-0378">Hydrolase</keyword>
<dbReference type="SUPFAM" id="SSF81606">
    <property type="entry name" value="PP2C-like"/>
    <property type="match status" value="1"/>
</dbReference>